<dbReference type="Pfam" id="PF06985">
    <property type="entry name" value="HET"/>
    <property type="match status" value="1"/>
</dbReference>
<feature type="region of interest" description="Disordered" evidence="1">
    <location>
        <begin position="1"/>
        <end position="122"/>
    </location>
</feature>
<protein>
    <recommendedName>
        <fullName evidence="2">Heterokaryon incompatibility domain-containing protein</fullName>
    </recommendedName>
</protein>
<dbReference type="PANTHER" id="PTHR33112">
    <property type="entry name" value="DOMAIN PROTEIN, PUTATIVE-RELATED"/>
    <property type="match status" value="1"/>
</dbReference>
<evidence type="ECO:0000256" key="1">
    <source>
        <dbReference type="SAM" id="MobiDB-lite"/>
    </source>
</evidence>
<sequence>MNAPSERALGNSSRQFAKRFPVGEDSNTAAEINDAGVEEQGSQPHAGPSFASLSLRINSVNSRLMISTQHETEMQDEQSHDDGNEEPDGNEDSESDEKHESSPKTDDDPSSPLLDSSIKVFGPRENRFETSERYSWPAWLESAQAIEDDDAIFTKGSYEDWGNTCLTIQPKEDYGTNPDIIDGLCVMCRWILDHLRLVFNHLELDIPNFTDTMNIKHWSTSLLLVQAANKGCGLCDMLVSACKPEPPSSAGEWHIRTKLHYGHSEGLSLSVEWDPEDEEYHTELDLFPVDATKSDVQEAIGSPELDVALHWLYECERKHTFCKRRGGNFKLPSRLLEIQPGSIRLRAVFDNRSNTKYATLSHCWGPSGVNFKLTKASLANFQDNIRQDFLPKTFQDAILITRILGIQYLWIDSLCIIQDDPEDWLKESVTMSEVYGNSYVNIAASWAENSNGGCFYSHDAKVKRLQVNAKVRKDEKVYFQTLEVVPTDMVRKSISRSVLASRGWVLQERLLSPRTLHFTDSQLFWECDTQLACESFPNGIPVLAARSDEHIEKGNLPDQWDRIVLKYTDCRLTQRRDVLVALSGIIRKLQEHRRDICFAGIWRQDPKSQLLWRRQSPFVEEVQGLYTAPTWSWAASPGQVRPLLSRSVSLAYQWAVEILDMEVISIGKDHLGELCGGSLSIACRSLLQAKVLFQLQVDRDNDFKVVGFELTNRAQSACTAFWDTMKSNYLDIFLLPFHYQPEHRVLGLILVPAGTSGCKYRRVGCFGGEFYPFQLGKSHDFEQYGFENPVDLKDVIEDTRYTPEGEAFASVITHGDEQWGVINII</sequence>
<dbReference type="STRING" id="576137.A0A1L7XN06"/>
<feature type="compositionally biased region" description="Basic and acidic residues" evidence="1">
    <location>
        <begin position="70"/>
        <end position="82"/>
    </location>
</feature>
<proteinExistence type="predicted"/>
<dbReference type="EMBL" id="FJOG01000037">
    <property type="protein sequence ID" value="CZR66419.1"/>
    <property type="molecule type" value="Genomic_DNA"/>
</dbReference>
<evidence type="ECO:0000259" key="2">
    <source>
        <dbReference type="Pfam" id="PF06985"/>
    </source>
</evidence>
<dbReference type="AlphaFoldDB" id="A0A1L7XN06"/>
<feature type="compositionally biased region" description="Basic and acidic residues" evidence="1">
    <location>
        <begin position="96"/>
        <end position="107"/>
    </location>
</feature>
<feature type="domain" description="Heterokaryon incompatibility" evidence="2">
    <location>
        <begin position="357"/>
        <end position="508"/>
    </location>
</feature>
<dbReference type="PANTHER" id="PTHR33112:SF8">
    <property type="entry name" value="HETEROKARYON INCOMPATIBILITY DOMAIN-CONTAINING PROTEIN"/>
    <property type="match status" value="1"/>
</dbReference>
<feature type="compositionally biased region" description="Acidic residues" evidence="1">
    <location>
        <begin position="83"/>
        <end position="95"/>
    </location>
</feature>
<organism evidence="3 4">
    <name type="scientific">Phialocephala subalpina</name>
    <dbReference type="NCBI Taxonomy" id="576137"/>
    <lineage>
        <taxon>Eukaryota</taxon>
        <taxon>Fungi</taxon>
        <taxon>Dikarya</taxon>
        <taxon>Ascomycota</taxon>
        <taxon>Pezizomycotina</taxon>
        <taxon>Leotiomycetes</taxon>
        <taxon>Helotiales</taxon>
        <taxon>Mollisiaceae</taxon>
        <taxon>Phialocephala</taxon>
        <taxon>Phialocephala fortinii species complex</taxon>
    </lineage>
</organism>
<dbReference type="Proteomes" id="UP000184330">
    <property type="component" value="Unassembled WGS sequence"/>
</dbReference>
<reference evidence="3 4" key="1">
    <citation type="submission" date="2016-03" db="EMBL/GenBank/DDBJ databases">
        <authorList>
            <person name="Ploux O."/>
        </authorList>
    </citation>
    <scope>NUCLEOTIDE SEQUENCE [LARGE SCALE GENOMIC DNA]</scope>
    <source>
        <strain evidence="3 4">UAMH 11012</strain>
    </source>
</reference>
<evidence type="ECO:0000313" key="4">
    <source>
        <dbReference type="Proteomes" id="UP000184330"/>
    </source>
</evidence>
<keyword evidence="4" id="KW-1185">Reference proteome</keyword>
<name>A0A1L7XN06_9HELO</name>
<feature type="compositionally biased region" description="Polar residues" evidence="1">
    <location>
        <begin position="51"/>
        <end position="69"/>
    </location>
</feature>
<accession>A0A1L7XN06</accession>
<evidence type="ECO:0000313" key="3">
    <source>
        <dbReference type="EMBL" id="CZR66419.1"/>
    </source>
</evidence>
<dbReference type="InterPro" id="IPR010730">
    <property type="entry name" value="HET"/>
</dbReference>
<dbReference type="OrthoDB" id="5362512at2759"/>
<gene>
    <name evidence="3" type="ORF">PAC_16320</name>
</gene>